<reference evidence="5" key="1">
    <citation type="submission" date="2025-08" db="UniProtKB">
        <authorList>
            <consortium name="RefSeq"/>
        </authorList>
    </citation>
    <scope>IDENTIFICATION</scope>
</reference>
<dbReference type="InParanoid" id="A0A6P7YYK4"/>
<dbReference type="PANTHER" id="PTHR47399">
    <property type="entry name" value="TRANSMEMBRANE PROTEIN 121B"/>
    <property type="match status" value="1"/>
</dbReference>
<dbReference type="KEGG" id="muo:115477131"/>
<proteinExistence type="inferred from homology"/>
<feature type="region of interest" description="Disordered" evidence="2">
    <location>
        <begin position="1"/>
        <end position="23"/>
    </location>
</feature>
<dbReference type="Proteomes" id="UP000515156">
    <property type="component" value="Chromosome 9"/>
</dbReference>
<evidence type="ECO:0000256" key="1">
    <source>
        <dbReference type="ARBA" id="ARBA00007711"/>
    </source>
</evidence>
<dbReference type="PANTHER" id="PTHR47399:SF1">
    <property type="entry name" value="TRANSMEMBRANE PROTEIN 121B"/>
    <property type="match status" value="1"/>
</dbReference>
<protein>
    <submittedName>
        <fullName evidence="5">Transmembrane protein 121B</fullName>
    </submittedName>
</protein>
<evidence type="ECO:0000313" key="4">
    <source>
        <dbReference type="Proteomes" id="UP000515156"/>
    </source>
</evidence>
<gene>
    <name evidence="5" type="primary">TMEM121B</name>
</gene>
<keyword evidence="3 5" id="KW-0812">Transmembrane</keyword>
<name>A0A6P7YYK4_9AMPH</name>
<keyword evidence="3" id="KW-1133">Transmembrane helix</keyword>
<evidence type="ECO:0000256" key="2">
    <source>
        <dbReference type="SAM" id="MobiDB-lite"/>
    </source>
</evidence>
<feature type="transmembrane region" description="Helical" evidence="3">
    <location>
        <begin position="357"/>
        <end position="380"/>
    </location>
</feature>
<feature type="transmembrane region" description="Helical" evidence="3">
    <location>
        <begin position="223"/>
        <end position="248"/>
    </location>
</feature>
<feature type="transmembrane region" description="Helical" evidence="3">
    <location>
        <begin position="141"/>
        <end position="160"/>
    </location>
</feature>
<sequence length="451" mass="47750">MNAAPGHQSSVSGSFQPSSSSSVAAIPADLQPLFLRSSFRRGSTESSESGGSSSSGSGAEHEQNSSICKPLVPAAPPASTAAATAATPPAAAAAAPASSSSTSSPTSSGMSVGEFAHGAPLYEPGVARGCSRGRSRCCYKALSLVLLLAQGGFLDLYLIALTDLYWCSWIATDLVVVVGWAIFFAKNSRGKKKDRAAGGSSGHHHNYHYPAGKAQPKRGEFAFAYLAWLIYSIAFTPKVVLILATSILEQIELRLPFGTTGFRITVALSVPLLYSLLHSISEGPSGSLNQRAAACFLGTCLDLLDSFTLVELLLEGRLPLSPPLKYTVISVYFLTLASPVLWLYELNAGRPGGCARIWLHLLAGTLVNGSLLALRCFLVFSPAFQQPVSVFLLKNVFFVCSGTVEALEQCCQLRKSRKYEATQPGQFSHCISENDMGPHGYVNTLAVTSQN</sequence>
<dbReference type="Pfam" id="PF14997">
    <property type="entry name" value="CECR6_TMEM121"/>
    <property type="match status" value="1"/>
</dbReference>
<keyword evidence="3" id="KW-0472">Membrane</keyword>
<dbReference type="AlphaFoldDB" id="A0A6P7YYK4"/>
<dbReference type="InterPro" id="IPR026624">
    <property type="entry name" value="CECR6"/>
</dbReference>
<dbReference type="OrthoDB" id="5964337at2759"/>
<dbReference type="CTD" id="27439"/>
<accession>A0A6P7YYK4</accession>
<feature type="compositionally biased region" description="Low complexity" evidence="2">
    <location>
        <begin position="9"/>
        <end position="22"/>
    </location>
</feature>
<dbReference type="FunCoup" id="A0A6P7YYK4">
    <property type="interactions" value="29"/>
</dbReference>
<organism evidence="4 5">
    <name type="scientific">Microcaecilia unicolor</name>
    <dbReference type="NCBI Taxonomy" id="1415580"/>
    <lineage>
        <taxon>Eukaryota</taxon>
        <taxon>Metazoa</taxon>
        <taxon>Chordata</taxon>
        <taxon>Craniata</taxon>
        <taxon>Vertebrata</taxon>
        <taxon>Euteleostomi</taxon>
        <taxon>Amphibia</taxon>
        <taxon>Gymnophiona</taxon>
        <taxon>Siphonopidae</taxon>
        <taxon>Microcaecilia</taxon>
    </lineage>
</organism>
<evidence type="ECO:0000256" key="3">
    <source>
        <dbReference type="SAM" id="Phobius"/>
    </source>
</evidence>
<keyword evidence="4" id="KW-1185">Reference proteome</keyword>
<dbReference type="RefSeq" id="XP_030069611.1">
    <property type="nucleotide sequence ID" value="XM_030213751.1"/>
</dbReference>
<dbReference type="InterPro" id="IPR032776">
    <property type="entry name" value="CECR6/TMEM121"/>
</dbReference>
<feature type="compositionally biased region" description="Low complexity" evidence="2">
    <location>
        <begin position="37"/>
        <end position="58"/>
    </location>
</feature>
<dbReference type="GeneID" id="115477131"/>
<comment type="similarity">
    <text evidence="1">Belongs to the TMEM121 family.</text>
</comment>
<feature type="transmembrane region" description="Helical" evidence="3">
    <location>
        <begin position="166"/>
        <end position="185"/>
    </location>
</feature>
<feature type="transmembrane region" description="Helical" evidence="3">
    <location>
        <begin position="326"/>
        <end position="345"/>
    </location>
</feature>
<feature type="region of interest" description="Disordered" evidence="2">
    <location>
        <begin position="37"/>
        <end position="70"/>
    </location>
</feature>
<evidence type="ECO:0000313" key="5">
    <source>
        <dbReference type="RefSeq" id="XP_030069611.1"/>
    </source>
</evidence>